<accession>A0A4P9XHY2</accession>
<gene>
    <name evidence="4" type="ORF">THASP1DRAFT_33272</name>
</gene>
<dbReference type="OrthoDB" id="381190at2759"/>
<reference evidence="5" key="1">
    <citation type="journal article" date="2018" name="Nat. Microbiol.">
        <title>Leveraging single-cell genomics to expand the fungal tree of life.</title>
        <authorList>
            <person name="Ahrendt S.R."/>
            <person name="Quandt C.A."/>
            <person name="Ciobanu D."/>
            <person name="Clum A."/>
            <person name="Salamov A."/>
            <person name="Andreopoulos B."/>
            <person name="Cheng J.F."/>
            <person name="Woyke T."/>
            <person name="Pelin A."/>
            <person name="Henrissat B."/>
            <person name="Reynolds N.K."/>
            <person name="Benny G.L."/>
            <person name="Smith M.E."/>
            <person name="James T.Y."/>
            <person name="Grigoriev I.V."/>
        </authorList>
    </citation>
    <scope>NUCLEOTIDE SEQUENCE [LARGE SCALE GENOMIC DNA]</scope>
    <source>
        <strain evidence="5">RSA 1356</strain>
    </source>
</reference>
<protein>
    <recommendedName>
        <fullName evidence="3">FAT domain-containing protein</fullName>
    </recommendedName>
</protein>
<dbReference type="PANTHER" id="PTHR37079:SF4">
    <property type="entry name" value="SERINE_THREONINE-PROTEIN KINASE ATM"/>
    <property type="match status" value="1"/>
</dbReference>
<dbReference type="GO" id="GO:0006974">
    <property type="term" value="P:DNA damage response"/>
    <property type="evidence" value="ECO:0007669"/>
    <property type="project" value="InterPro"/>
</dbReference>
<dbReference type="InterPro" id="IPR014009">
    <property type="entry name" value="PIK_FAT"/>
</dbReference>
<sequence length="581" mass="64610">MRQLLGTWSGDYIYLFDMFDDAKTAQSVANSVSSARHRSRTADHSQEDAALTHGVSRARSAREGSAQRPGSVGGQVTTGMPSRSPSASSRSRSSHPRTDAAGTRPHTSGEDTHQASSPTLAAPIMCEGAEAFNCGDYTGAISAYTQQIHQGNERALHNVVGGVTLSLSTVRRRDAERALAYRNRAVAYLHRGEASLDFISATRDASRSVTLDELNADGWWRGMPDEQGRTCVLLLPPQIYATIWRNLSTRLQHGWNILVALQQLEEMRAHKEHELRICDELLAEAKDARERSGLKSHRRRIQAQMQQDVEEIQREETKRRLLLDKSVTNYLRCLSLTDRFDLCVFRLMSLWFAHSDDSQTCSVVAELLPSVSSHKFLPLSYQMSARMENATTDFQQQLRALVCRTAGEHPYHALYQIIALRNTSGKQSSTIGAANAVGGDDRSRADAASLVLDTLRANRQLTETIDEMNRLSAAYVEVAMFRLIREKVMQTVGRGYIQLDRRLSLPRVGALPRVPVTTIDLPVQPTGQYANFVSIRRFSSRFRVVGGINLPKIIECEGSDGRRYTQLASRLCTQAPVSAHG</sequence>
<evidence type="ECO:0000259" key="3">
    <source>
        <dbReference type="PROSITE" id="PS51189"/>
    </source>
</evidence>
<dbReference type="AlphaFoldDB" id="A0A4P9XHY2"/>
<keyword evidence="5" id="KW-1185">Reference proteome</keyword>
<feature type="domain" description="FAT" evidence="3">
    <location>
        <begin position="1"/>
        <end position="423"/>
    </location>
</feature>
<dbReference type="PROSITE" id="PS51189">
    <property type="entry name" value="FAT"/>
    <property type="match status" value="1"/>
</dbReference>
<dbReference type="EMBL" id="KZ993376">
    <property type="protein sequence ID" value="RKP04911.1"/>
    <property type="molecule type" value="Genomic_DNA"/>
</dbReference>
<evidence type="ECO:0000256" key="2">
    <source>
        <dbReference type="SAM" id="MobiDB-lite"/>
    </source>
</evidence>
<dbReference type="Gene3D" id="1.25.40.10">
    <property type="entry name" value="Tetratricopeptide repeat domain"/>
    <property type="match status" value="1"/>
</dbReference>
<proteinExistence type="inferred from homology"/>
<feature type="compositionally biased region" description="Low complexity" evidence="2">
    <location>
        <begin position="81"/>
        <end position="91"/>
    </location>
</feature>
<name>A0A4P9XHY2_9FUNG</name>
<dbReference type="STRING" id="78915.A0A4P9XHY2"/>
<dbReference type="PANTHER" id="PTHR37079">
    <property type="entry name" value="SERINE/THREONINE-PROTEIN KINASE ATM"/>
    <property type="match status" value="1"/>
</dbReference>
<dbReference type="GO" id="GO:0004674">
    <property type="term" value="F:protein serine/threonine kinase activity"/>
    <property type="evidence" value="ECO:0007669"/>
    <property type="project" value="InterPro"/>
</dbReference>
<dbReference type="InterPro" id="IPR038980">
    <property type="entry name" value="ATM_plant"/>
</dbReference>
<feature type="region of interest" description="Disordered" evidence="2">
    <location>
        <begin position="31"/>
        <end position="116"/>
    </location>
</feature>
<organism evidence="4 5">
    <name type="scientific">Thamnocephalis sphaerospora</name>
    <dbReference type="NCBI Taxonomy" id="78915"/>
    <lineage>
        <taxon>Eukaryota</taxon>
        <taxon>Fungi</taxon>
        <taxon>Fungi incertae sedis</taxon>
        <taxon>Zoopagomycota</taxon>
        <taxon>Zoopagomycotina</taxon>
        <taxon>Zoopagomycetes</taxon>
        <taxon>Zoopagales</taxon>
        <taxon>Sigmoideomycetaceae</taxon>
        <taxon>Thamnocephalis</taxon>
    </lineage>
</organism>
<dbReference type="InterPro" id="IPR011990">
    <property type="entry name" value="TPR-like_helical_dom_sf"/>
</dbReference>
<evidence type="ECO:0000313" key="5">
    <source>
        <dbReference type="Proteomes" id="UP000271241"/>
    </source>
</evidence>
<evidence type="ECO:0000313" key="4">
    <source>
        <dbReference type="EMBL" id="RKP04911.1"/>
    </source>
</evidence>
<dbReference type="Proteomes" id="UP000271241">
    <property type="component" value="Unassembled WGS sequence"/>
</dbReference>
<comment type="similarity">
    <text evidence="1">Belongs to the PI3/PI4-kinase family. ATM subfamily.</text>
</comment>
<dbReference type="SUPFAM" id="SSF48452">
    <property type="entry name" value="TPR-like"/>
    <property type="match status" value="1"/>
</dbReference>
<evidence type="ECO:0000256" key="1">
    <source>
        <dbReference type="ARBA" id="ARBA00010769"/>
    </source>
</evidence>